<dbReference type="Proteomes" id="UP000777482">
    <property type="component" value="Unassembled WGS sequence"/>
</dbReference>
<dbReference type="Gene3D" id="4.10.60.10">
    <property type="entry name" value="Zinc finger, CCHC-type"/>
    <property type="match status" value="1"/>
</dbReference>
<dbReference type="Gene3D" id="2.30.30.190">
    <property type="entry name" value="CAP Gly-rich-like domain"/>
    <property type="match status" value="1"/>
</dbReference>
<feature type="compositionally biased region" description="Polar residues" evidence="2">
    <location>
        <begin position="1"/>
        <end position="10"/>
    </location>
</feature>
<accession>A0A9P7B2N2</accession>
<sequence>MTSRLPSTPAASGRRKSGIPGIGTPGLTQTPTRTPMRRSSLAPPPSSEPRVGSSVEFELSAGEPMTGTLRFLGGVEGKAGTWAGVELDDEFAGRGKNDGSVQGTQYFACPPQCGLFLPVAKVRAVRNPPLKVSDLMPAPTSTTRTPRRSLSPTKQPSLSASTPRMPRSTPAPGMPTPTPRRSLGPSTPRLSARPPSRQELPPQVPPIPLAYGLARSVTPSSSATTTGRMTPARRRTSLATTTASDLPPRSTTPSLRSSSRQSFASSISRQSISRQSHRADERSFSRQSHRGGDGDEGEVELKQLLDASERLGREMEDRLAEKSRRIKQLEADLAQRLEAAPPETPAPAADPAQTNRIATLEADLAAQLEASQKLKLEAKHKSAAMEAQVESLRERLDAAAQEHTRERDQLRSEVDKLRTAGQALCETYEEKIAEIELARLEAVDLVESLQAQLQQQQQPTPPVMNDTTTTAATIDAETARAEVEHLRSKVGSLEDQLEQVRHQLEQEIGDARERRARHQEVEAALKEQIRSLKEAVESSNEAEKRAHARIKELQAALAESHSTLEAERSELEGLRRQEDDSTAASLADDLQRAQRDLATNKSELERAERESHQLGELVTRLRQDLRHAEAEIQRLAQQPQGQLSTQNEVNELRIIVDSLTAENKELHDRRGTDPTTNNKEDDLRKQLEDVQRKSALEIKALKEEVSSLFPQANGQLTPQAVQITELESLVESQIYNSNNDDDNPINSGVASNARKCEMCGEAGHDLTACPDLTPSDDLVASTSPPQSMPMNGRTDSQEWCDDCEEFGHALENCPLANEIF</sequence>
<feature type="region of interest" description="Disordered" evidence="2">
    <location>
        <begin position="1"/>
        <end position="55"/>
    </location>
</feature>
<dbReference type="PROSITE" id="PS50245">
    <property type="entry name" value="CAP_GLY_2"/>
    <property type="match status" value="1"/>
</dbReference>
<dbReference type="SMART" id="SM01052">
    <property type="entry name" value="CAP_GLY"/>
    <property type="match status" value="1"/>
</dbReference>
<evidence type="ECO:0000259" key="3">
    <source>
        <dbReference type="PROSITE" id="PS50245"/>
    </source>
</evidence>
<feature type="compositionally biased region" description="Polar residues" evidence="2">
    <location>
        <begin position="217"/>
        <end position="228"/>
    </location>
</feature>
<evidence type="ECO:0000313" key="4">
    <source>
        <dbReference type="EMBL" id="KAG0655152.1"/>
    </source>
</evidence>
<evidence type="ECO:0000313" key="5">
    <source>
        <dbReference type="Proteomes" id="UP000777482"/>
    </source>
</evidence>
<keyword evidence="1" id="KW-0175">Coiled coil</keyword>
<dbReference type="InterPro" id="IPR036859">
    <property type="entry name" value="CAP-Gly_dom_sf"/>
</dbReference>
<feature type="compositionally biased region" description="Basic and acidic residues" evidence="2">
    <location>
        <begin position="562"/>
        <end position="579"/>
    </location>
</feature>
<feature type="region of interest" description="Disordered" evidence="2">
    <location>
        <begin position="131"/>
        <end position="298"/>
    </location>
</feature>
<dbReference type="PROSITE" id="PS00845">
    <property type="entry name" value="CAP_GLY_1"/>
    <property type="match status" value="1"/>
</dbReference>
<feature type="compositionally biased region" description="Low complexity" evidence="2">
    <location>
        <begin position="237"/>
        <end position="274"/>
    </location>
</feature>
<dbReference type="AlphaFoldDB" id="A0A9P7B2N2"/>
<evidence type="ECO:0000256" key="1">
    <source>
        <dbReference type="SAM" id="Coils"/>
    </source>
</evidence>
<name>A0A9P7B2N2_RHOMI</name>
<dbReference type="EMBL" id="PUHQ01000128">
    <property type="protein sequence ID" value="KAG0655152.1"/>
    <property type="molecule type" value="Genomic_DNA"/>
</dbReference>
<comment type="caution">
    <text evidence="4">The sequence shown here is derived from an EMBL/GenBank/DDBJ whole genome shotgun (WGS) entry which is preliminary data.</text>
</comment>
<proteinExistence type="predicted"/>
<organism evidence="4 5">
    <name type="scientific">Rhodotorula mucilaginosa</name>
    <name type="common">Yeast</name>
    <name type="synonym">Rhodotorula rubra</name>
    <dbReference type="NCBI Taxonomy" id="5537"/>
    <lineage>
        <taxon>Eukaryota</taxon>
        <taxon>Fungi</taxon>
        <taxon>Dikarya</taxon>
        <taxon>Basidiomycota</taxon>
        <taxon>Pucciniomycotina</taxon>
        <taxon>Microbotryomycetes</taxon>
        <taxon>Sporidiobolales</taxon>
        <taxon>Sporidiobolaceae</taxon>
        <taxon>Rhodotorula</taxon>
    </lineage>
</organism>
<feature type="region of interest" description="Disordered" evidence="2">
    <location>
        <begin position="559"/>
        <end position="584"/>
    </location>
</feature>
<dbReference type="OrthoDB" id="2130750at2759"/>
<dbReference type="InterPro" id="IPR000938">
    <property type="entry name" value="CAP-Gly_domain"/>
</dbReference>
<keyword evidence="5" id="KW-1185">Reference proteome</keyword>
<protein>
    <recommendedName>
        <fullName evidence="3">CAP-Gly domain-containing protein</fullName>
    </recommendedName>
</protein>
<feature type="coiled-coil region" evidence="1">
    <location>
        <begin position="312"/>
        <end position="420"/>
    </location>
</feature>
<dbReference type="PANTHER" id="PTHR23159">
    <property type="entry name" value="CENTROSOMAL PROTEIN 2"/>
    <property type="match status" value="1"/>
</dbReference>
<evidence type="ECO:0000256" key="2">
    <source>
        <dbReference type="SAM" id="MobiDB-lite"/>
    </source>
</evidence>
<dbReference type="SUPFAM" id="SSF74924">
    <property type="entry name" value="Cap-Gly domain"/>
    <property type="match status" value="1"/>
</dbReference>
<dbReference type="Pfam" id="PF01302">
    <property type="entry name" value="CAP_GLY"/>
    <property type="match status" value="1"/>
</dbReference>
<feature type="compositionally biased region" description="Low complexity" evidence="2">
    <location>
        <begin position="139"/>
        <end position="153"/>
    </location>
</feature>
<dbReference type="PANTHER" id="PTHR23159:SF60">
    <property type="entry name" value="SPINDLE ASSEMBLY ABNORMAL PROTEIN 4"/>
    <property type="match status" value="1"/>
</dbReference>
<feature type="domain" description="CAP-Gly" evidence="3">
    <location>
        <begin position="73"/>
        <end position="118"/>
    </location>
</feature>
<reference evidence="4 5" key="1">
    <citation type="submission" date="2020-11" db="EMBL/GenBank/DDBJ databases">
        <title>Kefir isolates.</title>
        <authorList>
            <person name="Marcisauskas S."/>
            <person name="Kim Y."/>
            <person name="Blasche S."/>
        </authorList>
    </citation>
    <scope>NUCLEOTIDE SEQUENCE [LARGE SCALE GENOMIC DNA]</scope>
    <source>
        <strain evidence="4 5">KR</strain>
    </source>
</reference>
<gene>
    <name evidence="4" type="ORF">C6P46_001144</name>
</gene>